<dbReference type="Pfam" id="PF22422">
    <property type="entry name" value="MGH1-like_GH"/>
    <property type="match status" value="1"/>
</dbReference>
<dbReference type="Proteomes" id="UP000177171">
    <property type="component" value="Unassembled WGS sequence"/>
</dbReference>
<dbReference type="InterPro" id="IPR054491">
    <property type="entry name" value="MGH1-like_GH"/>
</dbReference>
<sequence length="396" mass="46143">MIEPVFHLLNRSRKKHLPFIGLARRNFLHDLSLLRDKRGYFNAGIPRFNYLFGRDSIISAWQTLDYNPSVARATLAVLSKLQGKKNDLATEEEPGKIIHEAYFGPQSKVPHTYFRMPYYGSADATPLYLLLFMRYFEKTNDAGFLKKHIKNIRQAQDFMLKKIHAKNKDDFFRYRCTSRGGDFHQGWKDGRRDHLRILPPVAIVEVQGYVYAALRETAHLAGSEERTLELVREAEHLKTRFLKKFWLKKEKYFVLALDGRGKKRKAVTSNPGHLLFTGILDKVHADLVVKRLFKSDLFTPYGIRTHSKLEKDFNPFSYHLGSVWPHDNWVIAEGLKKTRHWKEYNRVVNGLKRAYRRMKKIPEYYAVVGKTVVEIPGACYPHAWSSGALLNMLSMK</sequence>
<evidence type="ECO:0000313" key="2">
    <source>
        <dbReference type="EMBL" id="OHA13631.1"/>
    </source>
</evidence>
<dbReference type="InterPro" id="IPR012341">
    <property type="entry name" value="6hp_glycosidase-like_sf"/>
</dbReference>
<dbReference type="EMBL" id="MHQY01000021">
    <property type="protein sequence ID" value="OHA13631.1"/>
    <property type="molecule type" value="Genomic_DNA"/>
</dbReference>
<evidence type="ECO:0000259" key="1">
    <source>
        <dbReference type="Pfam" id="PF22422"/>
    </source>
</evidence>
<name>A0A1G2LS66_9BACT</name>
<dbReference type="SUPFAM" id="SSF48208">
    <property type="entry name" value="Six-hairpin glycosidases"/>
    <property type="match status" value="1"/>
</dbReference>
<protein>
    <recommendedName>
        <fullName evidence="1">Mannosylglycerate hydrolase MGH1-like glycoside hydrolase domain-containing protein</fullName>
    </recommendedName>
</protein>
<reference evidence="2 3" key="1">
    <citation type="journal article" date="2016" name="Nat. Commun.">
        <title>Thousands of microbial genomes shed light on interconnected biogeochemical processes in an aquifer system.</title>
        <authorList>
            <person name="Anantharaman K."/>
            <person name="Brown C.T."/>
            <person name="Hug L.A."/>
            <person name="Sharon I."/>
            <person name="Castelle C.J."/>
            <person name="Probst A.J."/>
            <person name="Thomas B.C."/>
            <person name="Singh A."/>
            <person name="Wilkins M.J."/>
            <person name="Karaoz U."/>
            <person name="Brodie E.L."/>
            <person name="Williams K.H."/>
            <person name="Hubbard S.S."/>
            <person name="Banfield J.F."/>
        </authorList>
    </citation>
    <scope>NUCLEOTIDE SEQUENCE [LARGE SCALE GENOMIC DNA]</scope>
</reference>
<dbReference type="GO" id="GO:0005975">
    <property type="term" value="P:carbohydrate metabolic process"/>
    <property type="evidence" value="ECO:0007669"/>
    <property type="project" value="InterPro"/>
</dbReference>
<accession>A0A1G2LS66</accession>
<feature type="domain" description="Mannosylglycerate hydrolase MGH1-like glycoside hydrolase" evidence="1">
    <location>
        <begin position="184"/>
        <end position="365"/>
    </location>
</feature>
<gene>
    <name evidence="2" type="ORF">A3G49_05860</name>
</gene>
<dbReference type="AlphaFoldDB" id="A0A1G2LS66"/>
<dbReference type="InterPro" id="IPR008928">
    <property type="entry name" value="6-hairpin_glycosidase_sf"/>
</dbReference>
<organism evidence="2 3">
    <name type="scientific">Candidatus Sungbacteria bacterium RIFCSPLOWO2_12_FULL_41_11</name>
    <dbReference type="NCBI Taxonomy" id="1802286"/>
    <lineage>
        <taxon>Bacteria</taxon>
        <taxon>Candidatus Sungiibacteriota</taxon>
    </lineage>
</organism>
<evidence type="ECO:0000313" key="3">
    <source>
        <dbReference type="Proteomes" id="UP000177171"/>
    </source>
</evidence>
<comment type="caution">
    <text evidence="2">The sequence shown here is derived from an EMBL/GenBank/DDBJ whole genome shotgun (WGS) entry which is preliminary data.</text>
</comment>
<dbReference type="Gene3D" id="1.50.10.10">
    <property type="match status" value="1"/>
</dbReference>
<proteinExistence type="predicted"/>